<dbReference type="Proteomes" id="UP000789524">
    <property type="component" value="Unassembled WGS sequence"/>
</dbReference>
<dbReference type="EMBL" id="CAKASE010000057">
    <property type="protein sequence ID" value="CAG9566439.1"/>
    <property type="molecule type" value="Genomic_DNA"/>
</dbReference>
<keyword evidence="1" id="KW-0472">Membrane</keyword>
<proteinExistence type="predicted"/>
<accession>A0A8J2W3N0</accession>
<evidence type="ECO:0000256" key="1">
    <source>
        <dbReference type="SAM" id="Phobius"/>
    </source>
</evidence>
<organism evidence="2 3">
    <name type="scientific">Danaus chrysippus</name>
    <name type="common">African queen</name>
    <dbReference type="NCBI Taxonomy" id="151541"/>
    <lineage>
        <taxon>Eukaryota</taxon>
        <taxon>Metazoa</taxon>
        <taxon>Ecdysozoa</taxon>
        <taxon>Arthropoda</taxon>
        <taxon>Hexapoda</taxon>
        <taxon>Insecta</taxon>
        <taxon>Pterygota</taxon>
        <taxon>Neoptera</taxon>
        <taxon>Endopterygota</taxon>
        <taxon>Lepidoptera</taxon>
        <taxon>Glossata</taxon>
        <taxon>Ditrysia</taxon>
        <taxon>Papilionoidea</taxon>
        <taxon>Nymphalidae</taxon>
        <taxon>Danainae</taxon>
        <taxon>Danaini</taxon>
        <taxon>Danaina</taxon>
        <taxon>Danaus</taxon>
        <taxon>Anosia</taxon>
    </lineage>
</organism>
<evidence type="ECO:0000313" key="2">
    <source>
        <dbReference type="EMBL" id="CAG9566439.1"/>
    </source>
</evidence>
<sequence length="132" mass="14800">MTVLTKPSAIIRKPDVNSAPLVEKGVCDEEKIDIHPGPEVRSSRAMLCLSLTAMLLLMLGFTSGLTVYREYMNASNRRYQGFCAIPLPNDIREVLVFNLILLNAVFKLFEALGTLGSWGPYDLEKTLFSYNR</sequence>
<dbReference type="AlphaFoldDB" id="A0A8J2W3N0"/>
<protein>
    <submittedName>
        <fullName evidence="2">(African queen) hypothetical protein</fullName>
    </submittedName>
</protein>
<reference evidence="2" key="1">
    <citation type="submission" date="2021-09" db="EMBL/GenBank/DDBJ databases">
        <authorList>
            <person name="Martin H S."/>
        </authorList>
    </citation>
    <scope>NUCLEOTIDE SEQUENCE</scope>
</reference>
<comment type="caution">
    <text evidence="2">The sequence shown here is derived from an EMBL/GenBank/DDBJ whole genome shotgun (WGS) entry which is preliminary data.</text>
</comment>
<keyword evidence="1" id="KW-0812">Transmembrane</keyword>
<keyword evidence="1" id="KW-1133">Transmembrane helix</keyword>
<feature type="transmembrane region" description="Helical" evidence="1">
    <location>
        <begin position="44"/>
        <end position="68"/>
    </location>
</feature>
<keyword evidence="3" id="KW-1185">Reference proteome</keyword>
<evidence type="ECO:0000313" key="3">
    <source>
        <dbReference type="Proteomes" id="UP000789524"/>
    </source>
</evidence>
<dbReference type="OrthoDB" id="9982095at2759"/>
<gene>
    <name evidence="2" type="ORF">DCHRY22_LOCUS7081</name>
</gene>
<name>A0A8J2W3N0_9NEOP</name>